<dbReference type="InterPro" id="IPR036378">
    <property type="entry name" value="FAS1_dom_sf"/>
</dbReference>
<proteinExistence type="predicted"/>
<feature type="compositionally biased region" description="Basic and acidic residues" evidence="1">
    <location>
        <begin position="69"/>
        <end position="123"/>
    </location>
</feature>
<dbReference type="InParanoid" id="A0A1E7EXN1"/>
<name>A0A1E7EXN1_9STRA</name>
<dbReference type="OrthoDB" id="286301at2759"/>
<dbReference type="SUPFAM" id="SSF82153">
    <property type="entry name" value="FAS1 domain"/>
    <property type="match status" value="1"/>
</dbReference>
<dbReference type="KEGG" id="fcy:FRACYDRAFT_291610"/>
<feature type="region of interest" description="Disordered" evidence="1">
    <location>
        <begin position="196"/>
        <end position="222"/>
    </location>
</feature>
<dbReference type="PANTHER" id="PTHR10900">
    <property type="entry name" value="PERIOSTIN-RELATED"/>
    <property type="match status" value="1"/>
</dbReference>
<feature type="compositionally biased region" description="Basic residues" evidence="1">
    <location>
        <begin position="124"/>
        <end position="142"/>
    </location>
</feature>
<keyword evidence="5" id="KW-1185">Reference proteome</keyword>
<accession>A0A1E7EXN1</accession>
<dbReference type="EMBL" id="KV784371">
    <property type="protein sequence ID" value="OEU10672.1"/>
    <property type="molecule type" value="Genomic_DNA"/>
</dbReference>
<dbReference type="PROSITE" id="PS50213">
    <property type="entry name" value="FAS1"/>
    <property type="match status" value="1"/>
</dbReference>
<feature type="chain" id="PRO_5009192352" evidence="2">
    <location>
        <begin position="24"/>
        <end position="558"/>
    </location>
</feature>
<dbReference type="Gene3D" id="2.30.180.10">
    <property type="entry name" value="FAS1 domain"/>
    <property type="match status" value="1"/>
</dbReference>
<feature type="signal peptide" evidence="2">
    <location>
        <begin position="1"/>
        <end position="23"/>
    </location>
</feature>
<feature type="domain" description="FAS1" evidence="3">
    <location>
        <begin position="425"/>
        <end position="554"/>
    </location>
</feature>
<keyword evidence="2" id="KW-0732">Signal</keyword>
<organism evidence="4 5">
    <name type="scientific">Fragilariopsis cylindrus CCMP1102</name>
    <dbReference type="NCBI Taxonomy" id="635003"/>
    <lineage>
        <taxon>Eukaryota</taxon>
        <taxon>Sar</taxon>
        <taxon>Stramenopiles</taxon>
        <taxon>Ochrophyta</taxon>
        <taxon>Bacillariophyta</taxon>
        <taxon>Bacillariophyceae</taxon>
        <taxon>Bacillariophycidae</taxon>
        <taxon>Bacillariales</taxon>
        <taxon>Bacillariaceae</taxon>
        <taxon>Fragilariopsis</taxon>
    </lineage>
</organism>
<dbReference type="PANTHER" id="PTHR10900:SF77">
    <property type="entry name" value="FI19380P1"/>
    <property type="match status" value="1"/>
</dbReference>
<dbReference type="AlphaFoldDB" id="A0A1E7EXN1"/>
<dbReference type="InterPro" id="IPR050904">
    <property type="entry name" value="Adhesion/Biosynth-related"/>
</dbReference>
<dbReference type="SMART" id="SM00554">
    <property type="entry name" value="FAS1"/>
    <property type="match status" value="1"/>
</dbReference>
<evidence type="ECO:0000256" key="1">
    <source>
        <dbReference type="SAM" id="MobiDB-lite"/>
    </source>
</evidence>
<evidence type="ECO:0000313" key="4">
    <source>
        <dbReference type="EMBL" id="OEU10672.1"/>
    </source>
</evidence>
<dbReference type="InterPro" id="IPR000782">
    <property type="entry name" value="FAS1_domain"/>
</dbReference>
<feature type="compositionally biased region" description="Low complexity" evidence="1">
    <location>
        <begin position="196"/>
        <end position="216"/>
    </location>
</feature>
<protein>
    <submittedName>
        <fullName evidence="4">Fasciclin domain-containing protein</fullName>
    </submittedName>
</protein>
<feature type="compositionally biased region" description="Basic and acidic residues" evidence="1">
    <location>
        <begin position="36"/>
        <end position="52"/>
    </location>
</feature>
<dbReference type="FunFam" id="2.30.180.10:FF:000032">
    <property type="entry name" value="Fasciclin domain-containing protein, putative"/>
    <property type="match status" value="1"/>
</dbReference>
<dbReference type="Pfam" id="PF02469">
    <property type="entry name" value="Fasciclin"/>
    <property type="match status" value="1"/>
</dbReference>
<reference evidence="4 5" key="1">
    <citation type="submission" date="2016-09" db="EMBL/GenBank/DDBJ databases">
        <title>Extensive genetic diversity and differential bi-allelic expression allows diatom success in the polar Southern Ocean.</title>
        <authorList>
            <consortium name="DOE Joint Genome Institute"/>
            <person name="Mock T."/>
            <person name="Otillar R.P."/>
            <person name="Strauss J."/>
            <person name="Dupont C."/>
            <person name="Frickenhaus S."/>
            <person name="Maumus F."/>
            <person name="Mcmullan M."/>
            <person name="Sanges R."/>
            <person name="Schmutz J."/>
            <person name="Toseland A."/>
            <person name="Valas R."/>
            <person name="Veluchamy A."/>
            <person name="Ward B.J."/>
            <person name="Allen A."/>
            <person name="Barry K."/>
            <person name="Falciatore A."/>
            <person name="Ferrante M."/>
            <person name="Fortunato A.E."/>
            <person name="Gloeckner G."/>
            <person name="Gruber A."/>
            <person name="Hipkin R."/>
            <person name="Janech M."/>
            <person name="Kroth P."/>
            <person name="Leese F."/>
            <person name="Lindquist E."/>
            <person name="Lyon B.R."/>
            <person name="Martin J."/>
            <person name="Mayer C."/>
            <person name="Parker M."/>
            <person name="Quesneville H."/>
            <person name="Raymond J."/>
            <person name="Uhlig C."/>
            <person name="Valentin K.U."/>
            <person name="Worden A.Z."/>
            <person name="Armbrust E.V."/>
            <person name="Bowler C."/>
            <person name="Green B."/>
            <person name="Moulton V."/>
            <person name="Van Oosterhout C."/>
            <person name="Grigoriev I."/>
        </authorList>
    </citation>
    <scope>NUCLEOTIDE SEQUENCE [LARGE SCALE GENOMIC DNA]</scope>
    <source>
        <strain evidence="4 5">CCMP1102</strain>
    </source>
</reference>
<feature type="compositionally biased region" description="Basic and acidic residues" evidence="1">
    <location>
        <begin position="143"/>
        <end position="156"/>
    </location>
</feature>
<feature type="region of interest" description="Disordered" evidence="1">
    <location>
        <begin position="28"/>
        <end position="183"/>
    </location>
</feature>
<evidence type="ECO:0000259" key="3">
    <source>
        <dbReference type="PROSITE" id="PS50213"/>
    </source>
</evidence>
<dbReference type="Proteomes" id="UP000095751">
    <property type="component" value="Unassembled WGS sequence"/>
</dbReference>
<gene>
    <name evidence="4" type="primary">FAS1_2</name>
    <name evidence="4" type="ORF">FRACYDRAFT_291610</name>
</gene>
<evidence type="ECO:0000313" key="5">
    <source>
        <dbReference type="Proteomes" id="UP000095751"/>
    </source>
</evidence>
<evidence type="ECO:0000256" key="2">
    <source>
        <dbReference type="SAM" id="SignalP"/>
    </source>
</evidence>
<feature type="compositionally biased region" description="Polar residues" evidence="1">
    <location>
        <begin position="157"/>
        <end position="172"/>
    </location>
</feature>
<dbReference type="GO" id="GO:0005615">
    <property type="term" value="C:extracellular space"/>
    <property type="evidence" value="ECO:0007669"/>
    <property type="project" value="TreeGrafter"/>
</dbReference>
<sequence>MIIRIMTTMTLMMILFNIINNNASPSIESNFSSRNNPKESRSIDNRILESKSGKSANSHSHSHSHSKSNKSEKSSETHTHSKSEESSETHTHSKSEKSSHTHTHSKSEKSSHTHTHSKSEKSSHTHTHSKSYKSNGKGKGKSSKSEKSKGKGKGGENTRSPIFSPIQNPTRTPTKKPTDIPTMFEPADIPIEAASLSPTATTPSPTASALPTTSPTDTRGKCEDSNTFRFNNEVDKQCDTWVSKNPAKRCMRIDPATGKNVRYFCPNICKTKCKTKSPKASPTSAPTTNDRGECDDSVTFRFNNEVDKNCDTWVSKNPAKRCMKIDPVTGKDVKFFCPKICKTKCKTKSPKASPTSAPTTNDRGECEDSVTFRFNNEQNKECNGWVSAQPKQRCKKNDPVTGKDVKFFCPKICKTKCKSTPSVDSNSIMDIATRITYLSTLVDLIFQAGLYGTLSGAGPFTVFAPTNAAFLESLVGDKTSLSAEQLFSILTYHVVEGIYPVTDLKDGTILTTIQGDTLSFERTEETVEFTNGQRIIVPNILATNGIVHFIDGVLIPKR</sequence>